<dbReference type="Proteomes" id="UP001566132">
    <property type="component" value="Unassembled WGS sequence"/>
</dbReference>
<feature type="compositionally biased region" description="Low complexity" evidence="1">
    <location>
        <begin position="39"/>
        <end position="120"/>
    </location>
</feature>
<dbReference type="AlphaFoldDB" id="A0ABD1DZV6"/>
<evidence type="ECO:0000259" key="2">
    <source>
        <dbReference type="Pfam" id="PF16064"/>
    </source>
</evidence>
<keyword evidence="4" id="KW-1185">Reference proteome</keyword>
<protein>
    <recommendedName>
        <fullName evidence="2">DUF4806 domain-containing protein</fullName>
    </recommendedName>
</protein>
<name>A0ABD1DZV6_HYPHA</name>
<evidence type="ECO:0000313" key="4">
    <source>
        <dbReference type="Proteomes" id="UP001566132"/>
    </source>
</evidence>
<evidence type="ECO:0000256" key="1">
    <source>
        <dbReference type="SAM" id="MobiDB-lite"/>
    </source>
</evidence>
<dbReference type="InterPro" id="IPR032071">
    <property type="entry name" value="DUF4806"/>
</dbReference>
<feature type="domain" description="DUF4806" evidence="2">
    <location>
        <begin position="232"/>
        <end position="305"/>
    </location>
</feature>
<comment type="caution">
    <text evidence="3">The sequence shown here is derived from an EMBL/GenBank/DDBJ whole genome shotgun (WGS) entry which is preliminary data.</text>
</comment>
<dbReference type="EMBL" id="JBDJPC010000016">
    <property type="protein sequence ID" value="KAL1487929.1"/>
    <property type="molecule type" value="Genomic_DNA"/>
</dbReference>
<reference evidence="3 4" key="1">
    <citation type="submission" date="2024-05" db="EMBL/GenBank/DDBJ databases">
        <title>Genetic variation in Jamaican populations of the coffee berry borer (Hypothenemus hampei).</title>
        <authorList>
            <person name="Errbii M."/>
            <person name="Myrie A."/>
        </authorList>
    </citation>
    <scope>NUCLEOTIDE SEQUENCE [LARGE SCALE GENOMIC DNA]</scope>
    <source>
        <strain evidence="3">JA-Hopewell-2020-01-JO</strain>
        <tissue evidence="3">Whole body</tissue>
    </source>
</reference>
<dbReference type="Pfam" id="PF16064">
    <property type="entry name" value="DUF4806"/>
    <property type="match status" value="1"/>
</dbReference>
<sequence length="309" mass="34806">MSIKLKKYSIVTLPDLPSAFLNNMRGAGDSVSTEHPGRTRTPLRPGPPLLSRSPLRLTSSLSSRGPLHSGSSLRTDSPLSSRSPLRSRPLIYSDPPLLSRSPLRLTSPLSSRSPLRSRPLIYSDPPLLSRSPLHHTSPLSSRGPLPSDSPLRSRSPLQFLPTSRSRSQSPLRNMENIEYGDKIVFRKFLAKSIMTILKRTENLDVRLRRIESELGHNTKTDLIVSESEDEAITLPLQSVEQLEDFDATLKNKDTFKKMLKRLKFCEGRKVTITTNLILKKLISDELATEFSWHGRKGKKSLKKYFTCRS</sequence>
<evidence type="ECO:0000313" key="3">
    <source>
        <dbReference type="EMBL" id="KAL1487929.1"/>
    </source>
</evidence>
<proteinExistence type="predicted"/>
<feature type="compositionally biased region" description="Polar residues" evidence="1">
    <location>
        <begin position="160"/>
        <end position="171"/>
    </location>
</feature>
<organism evidence="3 4">
    <name type="scientific">Hypothenemus hampei</name>
    <name type="common">Coffee berry borer</name>
    <dbReference type="NCBI Taxonomy" id="57062"/>
    <lineage>
        <taxon>Eukaryota</taxon>
        <taxon>Metazoa</taxon>
        <taxon>Ecdysozoa</taxon>
        <taxon>Arthropoda</taxon>
        <taxon>Hexapoda</taxon>
        <taxon>Insecta</taxon>
        <taxon>Pterygota</taxon>
        <taxon>Neoptera</taxon>
        <taxon>Endopterygota</taxon>
        <taxon>Coleoptera</taxon>
        <taxon>Polyphaga</taxon>
        <taxon>Cucujiformia</taxon>
        <taxon>Curculionidae</taxon>
        <taxon>Scolytinae</taxon>
        <taxon>Hypothenemus</taxon>
    </lineage>
</organism>
<dbReference type="PANTHER" id="PTHR34153">
    <property type="entry name" value="SI:CH211-262H13.3-RELATED-RELATED"/>
    <property type="match status" value="1"/>
</dbReference>
<accession>A0ABD1DZV6</accession>
<feature type="compositionally biased region" description="Low complexity" evidence="1">
    <location>
        <begin position="137"/>
        <end position="157"/>
    </location>
</feature>
<feature type="region of interest" description="Disordered" evidence="1">
    <location>
        <begin position="27"/>
        <end position="173"/>
    </location>
</feature>
<dbReference type="PANTHER" id="PTHR34153:SF2">
    <property type="entry name" value="SI:CH211-262H13.3-RELATED"/>
    <property type="match status" value="1"/>
</dbReference>
<gene>
    <name evidence="3" type="ORF">ABEB36_015314</name>
</gene>